<dbReference type="Pfam" id="PF18075">
    <property type="entry name" value="FtsX_ECD"/>
    <property type="match status" value="1"/>
</dbReference>
<feature type="domain" description="FtsX extracellular" evidence="13">
    <location>
        <begin position="71"/>
        <end position="165"/>
    </location>
</feature>
<evidence type="ECO:0000256" key="11">
    <source>
        <dbReference type="SAM" id="Phobius"/>
    </source>
</evidence>
<dbReference type="AlphaFoldDB" id="A0A0B7HF45"/>
<comment type="subcellular location">
    <subcellularLocation>
        <location evidence="10">Cell inner membrane</location>
    </subcellularLocation>
    <subcellularLocation>
        <location evidence="1">Cell membrane</location>
        <topology evidence="1">Multi-pass membrane protein</topology>
    </subcellularLocation>
</comment>
<dbReference type="PIRSF" id="PIRSF003097">
    <property type="entry name" value="FtsX"/>
    <property type="match status" value="1"/>
</dbReference>
<comment type="similarity">
    <text evidence="2 10">Belongs to the ABC-4 integral membrane protein family. FtsX subfamily.</text>
</comment>
<proteinExistence type="inferred from homology"/>
<keyword evidence="5 10" id="KW-0132">Cell division</keyword>
<dbReference type="InterPro" id="IPR040690">
    <property type="entry name" value="FtsX_ECD"/>
</dbReference>
<feature type="transmembrane region" description="Helical" evidence="11">
    <location>
        <begin position="36"/>
        <end position="58"/>
    </location>
</feature>
<evidence type="ECO:0000256" key="4">
    <source>
        <dbReference type="ARBA" id="ARBA00022475"/>
    </source>
</evidence>
<dbReference type="InterPro" id="IPR004513">
    <property type="entry name" value="FtsX"/>
</dbReference>
<gene>
    <name evidence="14" type="primary">ftsX</name>
    <name evidence="14" type="ORF">CCYN74_190038</name>
</gene>
<dbReference type="Proteomes" id="UP000038083">
    <property type="component" value="Unassembled WGS sequence"/>
</dbReference>
<feature type="transmembrane region" description="Helical" evidence="11">
    <location>
        <begin position="276"/>
        <end position="298"/>
    </location>
</feature>
<evidence type="ECO:0000256" key="2">
    <source>
        <dbReference type="ARBA" id="ARBA00007379"/>
    </source>
</evidence>
<evidence type="ECO:0000313" key="15">
    <source>
        <dbReference type="Proteomes" id="UP000038083"/>
    </source>
</evidence>
<evidence type="ECO:0000256" key="3">
    <source>
        <dbReference type="ARBA" id="ARBA00021907"/>
    </source>
</evidence>
<dbReference type="EMBL" id="CDOG01000011">
    <property type="protein sequence ID" value="CEN36537.1"/>
    <property type="molecule type" value="Genomic_DNA"/>
</dbReference>
<keyword evidence="9 10" id="KW-0131">Cell cycle</keyword>
<dbReference type="InterPro" id="IPR003838">
    <property type="entry name" value="ABC3_permease_C"/>
</dbReference>
<evidence type="ECO:0000256" key="5">
    <source>
        <dbReference type="ARBA" id="ARBA00022618"/>
    </source>
</evidence>
<keyword evidence="7 11" id="KW-1133">Transmembrane helix</keyword>
<sequence length="311" mass="35779">MHFPNFFIPLRNYFEKYKKLAQSIEKFNRRRLITSYFSVIISITLVLFLLGTLGFLILSSKRLANYFKEQVSMTIFLKDDAKEADIEQLQKTLSITEYVKSLKFIPKEVAAETFSEEIGEDFVTFIGDNPLQNSIDLSLKAEFAEPEKMKELEKELSQNSFVSEVVYDKSLITLIHENVNRIGIILLIFSSLFTFIAILLINSSIRLSIYSKRFIIKTMQLVGATRGFIRRPFILTNIRLGILSAILAILLLYGCLTYIGSISAEFEIFSSTNDMIIVFSIIFIIGILISWISTFFAAQRFLNLNTNDLYY</sequence>
<accession>A0A0B7HF45</accession>
<feature type="transmembrane region" description="Helical" evidence="11">
    <location>
        <begin position="182"/>
        <end position="205"/>
    </location>
</feature>
<keyword evidence="10" id="KW-0997">Cell inner membrane</keyword>
<keyword evidence="8 10" id="KW-0472">Membrane</keyword>
<evidence type="ECO:0000256" key="9">
    <source>
        <dbReference type="ARBA" id="ARBA00023306"/>
    </source>
</evidence>
<evidence type="ECO:0000256" key="6">
    <source>
        <dbReference type="ARBA" id="ARBA00022692"/>
    </source>
</evidence>
<dbReference type="GO" id="GO:0005886">
    <property type="term" value="C:plasma membrane"/>
    <property type="evidence" value="ECO:0007669"/>
    <property type="project" value="UniProtKB-SubCell"/>
</dbReference>
<dbReference type="PANTHER" id="PTHR47755">
    <property type="entry name" value="CELL DIVISION PROTEIN FTSX"/>
    <property type="match status" value="1"/>
</dbReference>
<comment type="function">
    <text evidence="10">Required for cell division and gliding motility.</text>
</comment>
<protein>
    <recommendedName>
        <fullName evidence="3 10">Cell division protein FtsX</fullName>
    </recommendedName>
</protein>
<feature type="transmembrane region" description="Helical" evidence="11">
    <location>
        <begin position="240"/>
        <end position="264"/>
    </location>
</feature>
<dbReference type="Pfam" id="PF02687">
    <property type="entry name" value="FtsX"/>
    <property type="match status" value="1"/>
</dbReference>
<evidence type="ECO:0000259" key="12">
    <source>
        <dbReference type="Pfam" id="PF02687"/>
    </source>
</evidence>
<dbReference type="PANTHER" id="PTHR47755:SF1">
    <property type="entry name" value="CELL DIVISION PROTEIN FTSX"/>
    <property type="match status" value="1"/>
</dbReference>
<organism evidence="14 15">
    <name type="scientific">Capnocytophaga cynodegmi</name>
    <dbReference type="NCBI Taxonomy" id="28189"/>
    <lineage>
        <taxon>Bacteria</taxon>
        <taxon>Pseudomonadati</taxon>
        <taxon>Bacteroidota</taxon>
        <taxon>Flavobacteriia</taxon>
        <taxon>Flavobacteriales</taxon>
        <taxon>Flavobacteriaceae</taxon>
        <taxon>Capnocytophaga</taxon>
    </lineage>
</organism>
<dbReference type="GO" id="GO:0051301">
    <property type="term" value="P:cell division"/>
    <property type="evidence" value="ECO:0007669"/>
    <property type="project" value="UniProtKB-KW"/>
</dbReference>
<evidence type="ECO:0000256" key="10">
    <source>
        <dbReference type="PIRNR" id="PIRNR003097"/>
    </source>
</evidence>
<evidence type="ECO:0000256" key="7">
    <source>
        <dbReference type="ARBA" id="ARBA00022989"/>
    </source>
</evidence>
<evidence type="ECO:0000256" key="8">
    <source>
        <dbReference type="ARBA" id="ARBA00023136"/>
    </source>
</evidence>
<keyword evidence="6 11" id="KW-0812">Transmembrane</keyword>
<name>A0A0B7HF45_9FLAO</name>
<reference evidence="14 15" key="1">
    <citation type="submission" date="2015-01" db="EMBL/GenBank/DDBJ databases">
        <authorList>
            <person name="Xiang T."/>
            <person name="Song Y."/>
            <person name="Huang L."/>
            <person name="Wang B."/>
            <person name="Wu P."/>
        </authorList>
    </citation>
    <scope>NUCLEOTIDE SEQUENCE [LARGE SCALE GENOMIC DNA]</scope>
    <source>
        <strain evidence="14 15">Ccy74</strain>
    </source>
</reference>
<keyword evidence="4 10" id="KW-1003">Cell membrane</keyword>
<evidence type="ECO:0000313" key="14">
    <source>
        <dbReference type="EMBL" id="CEN36537.1"/>
    </source>
</evidence>
<evidence type="ECO:0000259" key="13">
    <source>
        <dbReference type="Pfam" id="PF18075"/>
    </source>
</evidence>
<dbReference type="Gene3D" id="3.30.70.3040">
    <property type="match status" value="1"/>
</dbReference>
<evidence type="ECO:0000256" key="1">
    <source>
        <dbReference type="ARBA" id="ARBA00004651"/>
    </source>
</evidence>
<feature type="domain" description="ABC3 transporter permease C-terminal" evidence="12">
    <location>
        <begin position="188"/>
        <end position="304"/>
    </location>
</feature>